<dbReference type="GO" id="GO:0005886">
    <property type="term" value="C:plasma membrane"/>
    <property type="evidence" value="ECO:0007669"/>
    <property type="project" value="TreeGrafter"/>
</dbReference>
<dbReference type="GO" id="GO:0005041">
    <property type="term" value="F:low-density lipoprotein particle receptor activity"/>
    <property type="evidence" value="ECO:0007669"/>
    <property type="project" value="TreeGrafter"/>
</dbReference>
<gene>
    <name evidence="7" type="ORF">OXD698_LOCUS30258</name>
</gene>
<feature type="disulfide bond" evidence="2">
    <location>
        <begin position="700"/>
        <end position="709"/>
    </location>
</feature>
<feature type="transmembrane region" description="Helical" evidence="4">
    <location>
        <begin position="1027"/>
        <end position="1050"/>
    </location>
</feature>
<feature type="signal peptide" evidence="5">
    <location>
        <begin position="1"/>
        <end position="18"/>
    </location>
</feature>
<evidence type="ECO:0000256" key="5">
    <source>
        <dbReference type="SAM" id="SignalP"/>
    </source>
</evidence>
<dbReference type="SMART" id="SM00192">
    <property type="entry name" value="LDLa"/>
    <property type="match status" value="3"/>
</dbReference>
<evidence type="ECO:0000259" key="6">
    <source>
        <dbReference type="PROSITE" id="PS50026"/>
    </source>
</evidence>
<keyword evidence="1 2" id="KW-1015">Disulfide bond</keyword>
<keyword evidence="4" id="KW-0472">Membrane</keyword>
<dbReference type="SUPFAM" id="SSF57196">
    <property type="entry name" value="EGF/Laminin"/>
    <property type="match status" value="1"/>
</dbReference>
<feature type="domain" description="EGF-like" evidence="6">
    <location>
        <begin position="748"/>
        <end position="793"/>
    </location>
</feature>
<feature type="disulfide bond" evidence="2">
    <location>
        <begin position="783"/>
        <end position="792"/>
    </location>
</feature>
<evidence type="ECO:0000313" key="8">
    <source>
        <dbReference type="Proteomes" id="UP000663844"/>
    </source>
</evidence>
<evidence type="ECO:0000256" key="2">
    <source>
        <dbReference type="PROSITE-ProRule" id="PRU00076"/>
    </source>
</evidence>
<feature type="chain" id="PRO_5032664454" description="EGF-like domain-containing protein" evidence="5">
    <location>
        <begin position="19"/>
        <end position="1193"/>
    </location>
</feature>
<sequence length="1193" mass="138250">MFYMKYIFYCILLHFITATPQFNLYYTDSISKSDNALQYNCLRTVTSIREVDIGWRFNYTNLKINAINHQITSYCMNEFSFKYRGQEKTGHFPNFTFYELSKQGISSEQLYLWSAPIELVEEYQSYLNQLLTFNDLSLGKKIFYNCTLPRFGSHCQYEFDYYNHSNQSSLSGIINEYYTTNEYDPTSLTCYEHLQCYRGLESVCLDWSDICDGKIDCFDHGQDEEHCWQLEINECTDDQYRCDNGQCIPETFYQDGKIIFDCIDMSDEALVGTQVKISNLCHKSEPTFACEDRICKESFLTKLLPINGSKTDETDCEQWECDNIYTHCDGNWNCRYGEDEIGCDELSRSMCSLNEHLCVSPSTYRFICLHISKVRDGNLDCVAGTDEPIRHIHPMQQNSLVRYTNNFLCMNQTKSPPMAPFMLCNGQPMCDHKDDEKFCETNVATMNVRGICLSGNIGYATQVEKFLCGFVSDKYKRRIIHLKLDNTISPVEKINENVVSSSLSPMKISPKISRQLKFGCHRGLRLRVWLNNKSDLITNPVCFCPPSYYGDDCQYQNQRISLVIKFRAPSDSWRTQFAIIISLIDDSDDRIIHSYEQIMYLSWNNCYTKFQIYLLYSTRSKDLTKNYSIHIDIYEIKTLAHRGSLLLPILFPFLPVHRLAFIVNIPRTTNIENQICAKQSCVHGECVKYENIPEKSFCRCHEGWSGRYCTIQHTCMCSFGSLCIGITANNRSICVCPLNKFGPRCLLTDTICQINNENKCQNGGECIAINRHIIFNKEFVCVCPTGYSGDRCNITDNELNLSFNKDIILSQDILFHFIQVSGNATHNRSTTFRKILIREDTISITWSKPFHIVFIELDKTYYLVMYQKTYIQSKVTKKIINPSDHCPHINEIFKEKFNGTFPQWHPIRRIKYYHIPCLNQSLNLSCFYDTDQFCLCYQFGQKRLANCFAFNHSMIFNCQGQSECDRGQCFEDEQECPTRSICKCDSCYFGQRCHLTTDGYGLSLDVILGYRISPHASINHQPLIIKISLALTIIFIITGLINGILSLITFMNKTLWQVGCGLYLLTSSTTTLFITIMFGLKFFILLLSHMSIISNRSFLLGQCYSFDYILRIFISIDQWLNACIAIERTTAVIKGVSFDKNKSKKTAKLMITILFITVAVSYIHDPIHRHIIDEVNQDDSRQNRIWCIMKYSS</sequence>
<keyword evidence="2" id="KW-0245">EGF-like domain</keyword>
<dbReference type="Proteomes" id="UP000663844">
    <property type="component" value="Unassembled WGS sequence"/>
</dbReference>
<organism evidence="7 8">
    <name type="scientific">Adineta steineri</name>
    <dbReference type="NCBI Taxonomy" id="433720"/>
    <lineage>
        <taxon>Eukaryota</taxon>
        <taxon>Metazoa</taxon>
        <taxon>Spiralia</taxon>
        <taxon>Gnathifera</taxon>
        <taxon>Rotifera</taxon>
        <taxon>Eurotatoria</taxon>
        <taxon>Bdelloidea</taxon>
        <taxon>Adinetida</taxon>
        <taxon>Adinetidae</taxon>
        <taxon>Adineta</taxon>
    </lineage>
</organism>
<dbReference type="SUPFAM" id="SSF57424">
    <property type="entry name" value="LDL receptor-like module"/>
    <property type="match status" value="1"/>
</dbReference>
<feature type="domain" description="EGF-like" evidence="6">
    <location>
        <begin position="672"/>
        <end position="710"/>
    </location>
</feature>
<dbReference type="GO" id="GO:0043235">
    <property type="term" value="C:receptor complex"/>
    <property type="evidence" value="ECO:0007669"/>
    <property type="project" value="TreeGrafter"/>
</dbReference>
<dbReference type="Gene3D" id="2.10.25.10">
    <property type="entry name" value="Laminin"/>
    <property type="match status" value="2"/>
</dbReference>
<dbReference type="PANTHER" id="PTHR22722:SF5">
    <property type="entry name" value="LOW-DENSITY LIPOPROTEIN RECEPTOR-RELATED PROTEIN 1B"/>
    <property type="match status" value="1"/>
</dbReference>
<evidence type="ECO:0000313" key="7">
    <source>
        <dbReference type="EMBL" id="CAF4013607.1"/>
    </source>
</evidence>
<dbReference type="SUPFAM" id="SSF81321">
    <property type="entry name" value="Family A G protein-coupled receptor-like"/>
    <property type="match status" value="1"/>
</dbReference>
<feature type="disulfide bond" evidence="3">
    <location>
        <begin position="235"/>
        <end position="247"/>
    </location>
</feature>
<evidence type="ECO:0000256" key="4">
    <source>
        <dbReference type="SAM" id="Phobius"/>
    </source>
</evidence>
<feature type="disulfide bond" evidence="2">
    <location>
        <begin position="681"/>
        <end position="698"/>
    </location>
</feature>
<dbReference type="InterPro" id="IPR002172">
    <property type="entry name" value="LDrepeatLR_classA_rpt"/>
</dbReference>
<evidence type="ECO:0000256" key="1">
    <source>
        <dbReference type="ARBA" id="ARBA00023157"/>
    </source>
</evidence>
<accession>A0A819PNI4</accession>
<dbReference type="PROSITE" id="PS50068">
    <property type="entry name" value="LDLRA_2"/>
    <property type="match status" value="1"/>
</dbReference>
<dbReference type="PROSITE" id="PS00022">
    <property type="entry name" value="EGF_1"/>
    <property type="match status" value="2"/>
</dbReference>
<dbReference type="PANTHER" id="PTHR22722">
    <property type="entry name" value="LOW-DENSITY LIPOPROTEIN RECEPTOR-RELATED PROTEIN 2-RELATED"/>
    <property type="match status" value="1"/>
</dbReference>
<dbReference type="SMART" id="SM00181">
    <property type="entry name" value="EGF"/>
    <property type="match status" value="4"/>
</dbReference>
<keyword evidence="5" id="KW-0732">Signal</keyword>
<evidence type="ECO:0000256" key="3">
    <source>
        <dbReference type="PROSITE-ProRule" id="PRU00124"/>
    </source>
</evidence>
<keyword evidence="4" id="KW-1133">Transmembrane helix</keyword>
<dbReference type="PROSITE" id="PS50026">
    <property type="entry name" value="EGF_3"/>
    <property type="match status" value="2"/>
</dbReference>
<name>A0A819PNI4_9BILA</name>
<feature type="disulfide bond" evidence="2">
    <location>
        <begin position="676"/>
        <end position="686"/>
    </location>
</feature>
<feature type="transmembrane region" description="Helical" evidence="4">
    <location>
        <begin position="1062"/>
        <end position="1088"/>
    </location>
</feature>
<dbReference type="CDD" id="cd00112">
    <property type="entry name" value="LDLa"/>
    <property type="match status" value="1"/>
</dbReference>
<dbReference type="Gene3D" id="1.20.1070.10">
    <property type="entry name" value="Rhodopsin 7-helix transmembrane proteins"/>
    <property type="match status" value="1"/>
</dbReference>
<reference evidence="7" key="1">
    <citation type="submission" date="2021-02" db="EMBL/GenBank/DDBJ databases">
        <authorList>
            <person name="Nowell W R."/>
        </authorList>
    </citation>
    <scope>NUCLEOTIDE SEQUENCE</scope>
</reference>
<dbReference type="PROSITE" id="PS01186">
    <property type="entry name" value="EGF_2"/>
    <property type="match status" value="2"/>
</dbReference>
<proteinExistence type="predicted"/>
<dbReference type="Pfam" id="PF00008">
    <property type="entry name" value="EGF"/>
    <property type="match status" value="1"/>
</dbReference>
<dbReference type="EMBL" id="CAJOAZ010003533">
    <property type="protein sequence ID" value="CAF4013607.1"/>
    <property type="molecule type" value="Genomic_DNA"/>
</dbReference>
<dbReference type="InterPro" id="IPR051221">
    <property type="entry name" value="LDLR-related"/>
</dbReference>
<comment type="caution">
    <text evidence="2">Lacks conserved residue(s) required for the propagation of feature annotation.</text>
</comment>
<dbReference type="AlphaFoldDB" id="A0A819PNI4"/>
<dbReference type="InterPro" id="IPR036055">
    <property type="entry name" value="LDL_receptor-like_sf"/>
</dbReference>
<comment type="caution">
    <text evidence="7">The sequence shown here is derived from an EMBL/GenBank/DDBJ whole genome shotgun (WGS) entry which is preliminary data.</text>
</comment>
<dbReference type="Gene3D" id="4.10.400.10">
    <property type="entry name" value="Low-density Lipoprotein Receptor"/>
    <property type="match status" value="1"/>
</dbReference>
<feature type="non-terminal residue" evidence="7">
    <location>
        <position position="1193"/>
    </location>
</feature>
<dbReference type="PRINTS" id="PR00261">
    <property type="entry name" value="LDLRECEPTOR"/>
</dbReference>
<keyword evidence="4" id="KW-0812">Transmembrane</keyword>
<dbReference type="InterPro" id="IPR000742">
    <property type="entry name" value="EGF"/>
</dbReference>
<protein>
    <recommendedName>
        <fullName evidence="6">EGF-like domain-containing protein</fullName>
    </recommendedName>
</protein>